<dbReference type="Pfam" id="PF04286">
    <property type="entry name" value="DUF445"/>
    <property type="match status" value="1"/>
</dbReference>
<evidence type="ECO:0000313" key="2">
    <source>
        <dbReference type="EMBL" id="OAM15640.1"/>
    </source>
</evidence>
<dbReference type="AlphaFoldDB" id="A0A1A9RC17"/>
<evidence type="ECO:0000256" key="1">
    <source>
        <dbReference type="SAM" id="Phobius"/>
    </source>
</evidence>
<dbReference type="EMBL" id="LXSF01000012">
    <property type="protein sequence ID" value="OAM15640.1"/>
    <property type="molecule type" value="Genomic_DNA"/>
</dbReference>
<gene>
    <name evidence="2" type="ORF">A7P85_10805</name>
</gene>
<keyword evidence="1" id="KW-0812">Transmembrane</keyword>
<reference evidence="3" key="1">
    <citation type="submission" date="2016-05" db="EMBL/GenBank/DDBJ databases">
        <title>Draft genome of Corynebacterium afermentans subsp. afermentans LCDC 88199T.</title>
        <authorList>
            <person name="Bernier A.-M."/>
            <person name="Bernard K."/>
        </authorList>
    </citation>
    <scope>NUCLEOTIDE SEQUENCE [LARGE SCALE GENOMIC DNA]</scope>
    <source>
        <strain evidence="3">NML01-0328</strain>
    </source>
</reference>
<dbReference type="PANTHER" id="PTHR38442">
    <property type="entry name" value="INNER MEMBRANE PROTEIN-RELATED"/>
    <property type="match status" value="1"/>
</dbReference>
<accession>A0A1A9RC17</accession>
<proteinExistence type="predicted"/>
<sequence length="441" mass="49644">MNTMSGHAREAAARARLQRSRRQAGGLLLAAVLLFIVSALFVQRHPALGYLKAFAEAATVGALADWFAVTALFRHPLGLKIPHTAILPRNQNRIADELGRFIETNFLPERPIAIRIYRLRIAEKLRRWLARSSTRQEWLPALARQIPAALQTIPPQEAARLGAAFLATHGSGKQLGSALSQALLLLEQQGLPESLQTALLGQIRHWIKQPDTRVLLEENLRAWAEKIETSQPDTWDKLKAQLRGRLVGQIDSWVAQKALDWADNYLEAALTSPQHELRTAFRRQYRALAQELATSEAWQRKLALAKRRLADSPELQQQIAQLWQSLTTRLAADAQRPDSAAARRLNSLLTYLLQQHAATPQQLRRLNVRLALLARSLVRRHRHAAAEFIADKVKSWDSRQMSDKLELSIGRDLQFIRINGTLVGGLVGLLIYTLSQWLPAL</sequence>
<organism evidence="2 3">
    <name type="scientific">Eikenella corrodens</name>
    <dbReference type="NCBI Taxonomy" id="539"/>
    <lineage>
        <taxon>Bacteria</taxon>
        <taxon>Pseudomonadati</taxon>
        <taxon>Pseudomonadota</taxon>
        <taxon>Betaproteobacteria</taxon>
        <taxon>Neisseriales</taxon>
        <taxon>Neisseriaceae</taxon>
        <taxon>Eikenella</taxon>
    </lineage>
</organism>
<feature type="transmembrane region" description="Helical" evidence="1">
    <location>
        <begin position="24"/>
        <end position="42"/>
    </location>
</feature>
<dbReference type="GO" id="GO:0005886">
    <property type="term" value="C:plasma membrane"/>
    <property type="evidence" value="ECO:0007669"/>
    <property type="project" value="TreeGrafter"/>
</dbReference>
<comment type="caution">
    <text evidence="2">The sequence shown here is derived from an EMBL/GenBank/DDBJ whole genome shotgun (WGS) entry which is preliminary data.</text>
</comment>
<evidence type="ECO:0000313" key="3">
    <source>
        <dbReference type="Proteomes" id="UP000078003"/>
    </source>
</evidence>
<dbReference type="PANTHER" id="PTHR38442:SF1">
    <property type="entry name" value="INNER MEMBRANE PROTEIN"/>
    <property type="match status" value="1"/>
</dbReference>
<dbReference type="Proteomes" id="UP000078003">
    <property type="component" value="Unassembled WGS sequence"/>
</dbReference>
<dbReference type="InterPro" id="IPR007383">
    <property type="entry name" value="DUF445"/>
</dbReference>
<name>A0A1A9RC17_EIKCO</name>
<keyword evidence="1" id="KW-1133">Transmembrane helix</keyword>
<dbReference type="RefSeq" id="WP_064104831.1">
    <property type="nucleotide sequence ID" value="NZ_LXSF01000012.1"/>
</dbReference>
<protein>
    <submittedName>
        <fullName evidence="2">Twitching motility protein PilT</fullName>
    </submittedName>
</protein>
<keyword evidence="1" id="KW-0472">Membrane</keyword>